<dbReference type="InterPro" id="IPR035919">
    <property type="entry name" value="EAL_sf"/>
</dbReference>
<dbReference type="SMART" id="SM00267">
    <property type="entry name" value="GGDEF"/>
    <property type="match status" value="1"/>
</dbReference>
<evidence type="ECO:0000259" key="2">
    <source>
        <dbReference type="PROSITE" id="PS50883"/>
    </source>
</evidence>
<feature type="transmembrane region" description="Helical" evidence="1">
    <location>
        <begin position="192"/>
        <end position="211"/>
    </location>
</feature>
<keyword evidence="1" id="KW-0472">Membrane</keyword>
<dbReference type="RefSeq" id="WP_208003963.1">
    <property type="nucleotide sequence ID" value="NZ_JAGDFX010000002.1"/>
</dbReference>
<evidence type="ECO:0000259" key="3">
    <source>
        <dbReference type="PROSITE" id="PS50887"/>
    </source>
</evidence>
<sequence length="645" mass="73220">MKRLFSSYPGIDGQYGRIHPLKVLLCGLLLGLVGLLGIHATRTLTDIRQHNSLLEHRTYEVPWSLMQLQREVGRFLDAVRLRHSDAISQENFLLRYDILWSRTPILLSNKFKRALDVNPDLWLLIRQIHSRVRSLEQTVQTLEPDSSQYLLILTELSPYLEPLSRNVTATMLDNVRFYAEYDQAYRQLGKQLYQQIIGLFVALSTLLLVLFRELRRYWQLQQQDPLTGLPNRFALQRHVAPMIEQGIPFSMALLELKDFNEHHHRFGYEVADKLLQACAQRLQTCLQPNEFMAQPDQDGVLILARGVVELEEARAQMSRFRQALATKVNIDEYNFYMEPIIGGVLYPADADNLVDLLARGEFALELCKQKNLPYVFFDPSLLKEMSRRQQLAKDLPAAINNHSLTLRLQPLVQISERSCCGLQLIISWHHPRFGIISATELLRIAEQYQHAERLTLWALQTACLELANWQQQSATDLFISIKLPAVIFKDGIENTLLALLAEQHISPQALVVEVNESVAMADPREAMNIMSKLAAAGVRIILTEFGTGCSALGYLSQFPLNWLQLDPLSCSGIEHPGGPRQQLETLFSIAEVLKLPLICTGVDQASELNVLESIASPLLIQGDIVTPPLFLNEVSEWLIIAPSTN</sequence>
<accession>A0ABS3NCQ0</accession>
<feature type="domain" description="GGDEF" evidence="3">
    <location>
        <begin position="247"/>
        <end position="379"/>
    </location>
</feature>
<dbReference type="CDD" id="cd01948">
    <property type="entry name" value="EAL"/>
    <property type="match status" value="1"/>
</dbReference>
<dbReference type="Gene3D" id="3.30.70.270">
    <property type="match status" value="1"/>
</dbReference>
<dbReference type="InterPro" id="IPR000160">
    <property type="entry name" value="GGDEF_dom"/>
</dbReference>
<keyword evidence="1" id="KW-1133">Transmembrane helix</keyword>
<dbReference type="Proteomes" id="UP000664882">
    <property type="component" value="Unassembled WGS sequence"/>
</dbReference>
<reference evidence="4 5" key="1">
    <citation type="submission" date="2021-03" db="EMBL/GenBank/DDBJ databases">
        <title>Oceanisphaera sp. nov., isolated from the intestine.</title>
        <authorList>
            <person name="Zhao L.-H."/>
            <person name="Shi L.-F."/>
        </authorList>
    </citation>
    <scope>NUCLEOTIDE SEQUENCE [LARGE SCALE GENOMIC DNA]</scope>
    <source>
        <strain evidence="4 5">DM8</strain>
    </source>
</reference>
<dbReference type="CDD" id="cd01949">
    <property type="entry name" value="GGDEF"/>
    <property type="match status" value="1"/>
</dbReference>
<dbReference type="Pfam" id="PF00990">
    <property type="entry name" value="GGDEF"/>
    <property type="match status" value="1"/>
</dbReference>
<proteinExistence type="predicted"/>
<dbReference type="InterPro" id="IPR029787">
    <property type="entry name" value="Nucleotide_cyclase"/>
</dbReference>
<dbReference type="InterPro" id="IPR050706">
    <property type="entry name" value="Cyclic-di-GMP_PDE-like"/>
</dbReference>
<dbReference type="InterPro" id="IPR043128">
    <property type="entry name" value="Rev_trsase/Diguanyl_cyclase"/>
</dbReference>
<dbReference type="SUPFAM" id="SSF55073">
    <property type="entry name" value="Nucleotide cyclase"/>
    <property type="match status" value="1"/>
</dbReference>
<dbReference type="SMART" id="SM00052">
    <property type="entry name" value="EAL"/>
    <property type="match status" value="1"/>
</dbReference>
<evidence type="ECO:0000256" key="1">
    <source>
        <dbReference type="SAM" id="Phobius"/>
    </source>
</evidence>
<dbReference type="Gene3D" id="3.20.20.450">
    <property type="entry name" value="EAL domain"/>
    <property type="match status" value="1"/>
</dbReference>
<evidence type="ECO:0000313" key="4">
    <source>
        <dbReference type="EMBL" id="MBO1518378.1"/>
    </source>
</evidence>
<keyword evidence="1" id="KW-0812">Transmembrane</keyword>
<protein>
    <submittedName>
        <fullName evidence="4">GGDEF and EAL domain-containing protein</fullName>
    </submittedName>
</protein>
<dbReference type="EMBL" id="JAGDFX010000002">
    <property type="protein sequence ID" value="MBO1518378.1"/>
    <property type="molecule type" value="Genomic_DNA"/>
</dbReference>
<dbReference type="PROSITE" id="PS50887">
    <property type="entry name" value="GGDEF"/>
    <property type="match status" value="1"/>
</dbReference>
<feature type="transmembrane region" description="Helical" evidence="1">
    <location>
        <begin position="21"/>
        <end position="40"/>
    </location>
</feature>
<dbReference type="PANTHER" id="PTHR33121">
    <property type="entry name" value="CYCLIC DI-GMP PHOSPHODIESTERASE PDEF"/>
    <property type="match status" value="1"/>
</dbReference>
<evidence type="ECO:0000313" key="5">
    <source>
        <dbReference type="Proteomes" id="UP000664882"/>
    </source>
</evidence>
<dbReference type="SUPFAM" id="SSF141868">
    <property type="entry name" value="EAL domain-like"/>
    <property type="match status" value="1"/>
</dbReference>
<feature type="domain" description="EAL" evidence="2">
    <location>
        <begin position="388"/>
        <end position="642"/>
    </location>
</feature>
<dbReference type="InterPro" id="IPR001633">
    <property type="entry name" value="EAL_dom"/>
</dbReference>
<gene>
    <name evidence="4" type="ORF">J3U76_01810</name>
</gene>
<dbReference type="PANTHER" id="PTHR33121:SF79">
    <property type="entry name" value="CYCLIC DI-GMP PHOSPHODIESTERASE PDED-RELATED"/>
    <property type="match status" value="1"/>
</dbReference>
<dbReference type="PROSITE" id="PS50883">
    <property type="entry name" value="EAL"/>
    <property type="match status" value="1"/>
</dbReference>
<organism evidence="4 5">
    <name type="scientific">Oceanisphaera pacifica</name>
    <dbReference type="NCBI Taxonomy" id="2818389"/>
    <lineage>
        <taxon>Bacteria</taxon>
        <taxon>Pseudomonadati</taxon>
        <taxon>Pseudomonadota</taxon>
        <taxon>Gammaproteobacteria</taxon>
        <taxon>Aeromonadales</taxon>
        <taxon>Aeromonadaceae</taxon>
        <taxon>Oceanisphaera</taxon>
    </lineage>
</organism>
<dbReference type="Pfam" id="PF00563">
    <property type="entry name" value="EAL"/>
    <property type="match status" value="1"/>
</dbReference>
<comment type="caution">
    <text evidence="4">The sequence shown here is derived from an EMBL/GenBank/DDBJ whole genome shotgun (WGS) entry which is preliminary data.</text>
</comment>
<keyword evidence="5" id="KW-1185">Reference proteome</keyword>
<name>A0ABS3NCQ0_9GAMM</name>